<sequence>MEEFAFEQVGGRVKLLETPKMFVCSQEEVRAYGAAREQRKREEMEQERRRRHRTQKELQDIQDFLGAHHFPDVNSAQSSWWGFKRTYPLHTAVREGNWRMYQLLVKHGANRQQKDSQGKRPCECAVKKTFFQRPGLTSKLALPFAN</sequence>
<dbReference type="Gene3D" id="1.25.40.20">
    <property type="entry name" value="Ankyrin repeat-containing domain"/>
    <property type="match status" value="1"/>
</dbReference>
<keyword evidence="5" id="KW-1185">Reference proteome</keyword>
<comment type="caution">
    <text evidence="3">The sequence shown here is derived from an EMBL/GenBank/DDBJ whole genome shotgun (WGS) entry which is preliminary data.</text>
</comment>
<dbReference type="Pfam" id="PF00023">
    <property type="entry name" value="Ank"/>
    <property type="match status" value="1"/>
</dbReference>
<feature type="compositionally biased region" description="Basic and acidic residues" evidence="2">
    <location>
        <begin position="36"/>
        <end position="48"/>
    </location>
</feature>
<evidence type="ECO:0000256" key="1">
    <source>
        <dbReference type="PROSITE-ProRule" id="PRU00023"/>
    </source>
</evidence>
<name>A0A9P1DJV0_9DINO</name>
<dbReference type="InterPro" id="IPR002110">
    <property type="entry name" value="Ankyrin_rpt"/>
</dbReference>
<evidence type="ECO:0000313" key="3">
    <source>
        <dbReference type="EMBL" id="CAI4011467.1"/>
    </source>
</evidence>
<dbReference type="PROSITE" id="PS50297">
    <property type="entry name" value="ANK_REP_REGION"/>
    <property type="match status" value="1"/>
</dbReference>
<feature type="repeat" description="ANK" evidence="1">
    <location>
        <begin position="84"/>
        <end position="116"/>
    </location>
</feature>
<organism evidence="3">
    <name type="scientific">Cladocopium goreaui</name>
    <dbReference type="NCBI Taxonomy" id="2562237"/>
    <lineage>
        <taxon>Eukaryota</taxon>
        <taxon>Sar</taxon>
        <taxon>Alveolata</taxon>
        <taxon>Dinophyceae</taxon>
        <taxon>Suessiales</taxon>
        <taxon>Symbiodiniaceae</taxon>
        <taxon>Cladocopium</taxon>
    </lineage>
</organism>
<gene>
    <name evidence="3" type="ORF">C1SCF055_LOCUS36625</name>
</gene>
<dbReference type="AlphaFoldDB" id="A0A9P1DJV0"/>
<evidence type="ECO:0000313" key="5">
    <source>
        <dbReference type="Proteomes" id="UP001152797"/>
    </source>
</evidence>
<dbReference type="EMBL" id="CAMXCT030005113">
    <property type="protein sequence ID" value="CAL4798779.1"/>
    <property type="molecule type" value="Genomic_DNA"/>
</dbReference>
<dbReference type="Proteomes" id="UP001152797">
    <property type="component" value="Unassembled WGS sequence"/>
</dbReference>
<dbReference type="EMBL" id="CAMXCT020005113">
    <property type="protein sequence ID" value="CAL1164842.1"/>
    <property type="molecule type" value="Genomic_DNA"/>
</dbReference>
<protein>
    <submittedName>
        <fullName evidence="3">Uncharacterized protein</fullName>
    </submittedName>
</protein>
<keyword evidence="1" id="KW-0040">ANK repeat</keyword>
<accession>A0A9P1DJV0</accession>
<feature type="region of interest" description="Disordered" evidence="2">
    <location>
        <begin position="34"/>
        <end position="56"/>
    </location>
</feature>
<dbReference type="InterPro" id="IPR036770">
    <property type="entry name" value="Ankyrin_rpt-contain_sf"/>
</dbReference>
<dbReference type="EMBL" id="CAMXCT010005113">
    <property type="protein sequence ID" value="CAI4011467.1"/>
    <property type="molecule type" value="Genomic_DNA"/>
</dbReference>
<dbReference type="SUPFAM" id="SSF48403">
    <property type="entry name" value="Ankyrin repeat"/>
    <property type="match status" value="1"/>
</dbReference>
<reference evidence="4" key="2">
    <citation type="submission" date="2024-04" db="EMBL/GenBank/DDBJ databases">
        <authorList>
            <person name="Chen Y."/>
            <person name="Shah S."/>
            <person name="Dougan E. K."/>
            <person name="Thang M."/>
            <person name="Chan C."/>
        </authorList>
    </citation>
    <scope>NUCLEOTIDE SEQUENCE [LARGE SCALE GENOMIC DNA]</scope>
</reference>
<proteinExistence type="predicted"/>
<reference evidence="3" key="1">
    <citation type="submission" date="2022-10" db="EMBL/GenBank/DDBJ databases">
        <authorList>
            <person name="Chen Y."/>
            <person name="Dougan E. K."/>
            <person name="Chan C."/>
            <person name="Rhodes N."/>
            <person name="Thang M."/>
        </authorList>
    </citation>
    <scope>NUCLEOTIDE SEQUENCE</scope>
</reference>
<evidence type="ECO:0000313" key="4">
    <source>
        <dbReference type="EMBL" id="CAL1164842.1"/>
    </source>
</evidence>
<evidence type="ECO:0000256" key="2">
    <source>
        <dbReference type="SAM" id="MobiDB-lite"/>
    </source>
</evidence>
<dbReference type="PROSITE" id="PS50088">
    <property type="entry name" value="ANK_REPEAT"/>
    <property type="match status" value="1"/>
</dbReference>